<dbReference type="Pfam" id="PF00900">
    <property type="entry name" value="Ribosomal_S4e"/>
    <property type="match status" value="1"/>
</dbReference>
<dbReference type="PANTHER" id="PTHR11581">
    <property type="entry name" value="30S/40S RIBOSOMAL PROTEIN S4"/>
    <property type="match status" value="1"/>
</dbReference>
<evidence type="ECO:0000256" key="7">
    <source>
        <dbReference type="HAMAP-Rule" id="MF_00485"/>
    </source>
</evidence>
<feature type="domain" description="RNA-binding S4" evidence="9">
    <location>
        <begin position="48"/>
        <end position="86"/>
    </location>
</feature>
<sequence length="244" mass="26988">MAGHLRTYPAPRHWPVAIKERAFTVKPSAGPHSTEKCIPLGIVLRDVLGKVTTISEAKRALYERKVFVDGRARTDYRYPVGLMDVVYIKPEEVYFRVMSHAVKKLALMKIPAEEATFKLLKVTGKKLLKQGKIQLAFHDGSTKIFKVEDPFNIQLPYMTNDVLKVSLSDDQVLDHIPLAQGAFVIVTGGRNTGQYGTVIEVPESKSPNALAKVSIGGEETTVTLKYLFPIGKESPIITINGEVA</sequence>
<keyword evidence="5 7" id="KW-0687">Ribonucleoprotein</keyword>
<dbReference type="Proteomes" id="UP000288215">
    <property type="component" value="Unassembled WGS sequence"/>
</dbReference>
<dbReference type="InterPro" id="IPR000876">
    <property type="entry name" value="Ribosomal_eS4"/>
</dbReference>
<dbReference type="EMBL" id="RXGA01000003">
    <property type="protein sequence ID" value="RWX73526.1"/>
    <property type="molecule type" value="Genomic_DNA"/>
</dbReference>
<dbReference type="AlphaFoldDB" id="A0A3S4UGR0"/>
<evidence type="ECO:0000256" key="5">
    <source>
        <dbReference type="ARBA" id="ARBA00023274"/>
    </source>
</evidence>
<comment type="caution">
    <text evidence="11">The sequence shown here is derived from an EMBL/GenBank/DDBJ whole genome shotgun (WGS) entry which is preliminary data.</text>
</comment>
<dbReference type="SUPFAM" id="SSF55174">
    <property type="entry name" value="Alpha-L RNA-binding motif"/>
    <property type="match status" value="1"/>
</dbReference>
<comment type="similarity">
    <text evidence="1 7">Belongs to the eukaryotic ribosomal protein eS4 family.</text>
</comment>
<dbReference type="Gene3D" id="3.10.290.10">
    <property type="entry name" value="RNA-binding S4 domain"/>
    <property type="match status" value="1"/>
</dbReference>
<evidence type="ECO:0000256" key="2">
    <source>
        <dbReference type="ARBA" id="ARBA00022730"/>
    </source>
</evidence>
<dbReference type="HAMAP" id="MF_00485">
    <property type="entry name" value="Ribosomal_eS4"/>
    <property type="match status" value="1"/>
</dbReference>
<organism evidence="11 12">
    <name type="scientific">Methanosuratincola subterraneus</name>
    <dbReference type="NCBI Taxonomy" id="2593994"/>
    <lineage>
        <taxon>Archaea</taxon>
        <taxon>Thermoproteota</taxon>
        <taxon>Methanosuratincolia</taxon>
        <taxon>Candidatus Methanomethylicales</taxon>
        <taxon>Candidatus Methanomethylicaceae</taxon>
        <taxon>Candidatus Methanosuratincola (ex Vanwonterghem et al. 2016)</taxon>
    </lineage>
</organism>
<keyword evidence="3 7" id="KW-0694">RNA-binding</keyword>
<evidence type="ECO:0000259" key="9">
    <source>
        <dbReference type="Pfam" id="PF01479"/>
    </source>
</evidence>
<keyword evidence="2" id="KW-0699">rRNA-binding</keyword>
<dbReference type="PANTHER" id="PTHR11581:SF0">
    <property type="entry name" value="SMALL RIBOSOMAL SUBUNIT PROTEIN ES4"/>
    <property type="match status" value="1"/>
</dbReference>
<evidence type="ECO:0000256" key="4">
    <source>
        <dbReference type="ARBA" id="ARBA00022980"/>
    </source>
</evidence>
<dbReference type="InterPro" id="IPR002942">
    <property type="entry name" value="S4_RNA-bd"/>
</dbReference>
<dbReference type="InterPro" id="IPR013845">
    <property type="entry name" value="Ribosomal_eS4_central_region"/>
</dbReference>
<dbReference type="InterPro" id="IPR038237">
    <property type="entry name" value="Ribosomal_eS4_central_sf"/>
</dbReference>
<feature type="domain" description="Small ribosomal subunit protein eS4 N-terminal" evidence="10">
    <location>
        <begin position="4"/>
        <end position="34"/>
    </location>
</feature>
<dbReference type="InterPro" id="IPR013843">
    <property type="entry name" value="Ribosomal_eS4_N"/>
</dbReference>
<keyword evidence="4 7" id="KW-0689">Ribosomal protein</keyword>
<dbReference type="PROSITE" id="PS50889">
    <property type="entry name" value="S4"/>
    <property type="match status" value="1"/>
</dbReference>
<evidence type="ECO:0000256" key="6">
    <source>
        <dbReference type="ARBA" id="ARBA00035272"/>
    </source>
</evidence>
<dbReference type="GO" id="GO:0019843">
    <property type="term" value="F:rRNA binding"/>
    <property type="evidence" value="ECO:0007669"/>
    <property type="project" value="UniProtKB-KW"/>
</dbReference>
<protein>
    <recommendedName>
        <fullName evidence="6 7">Small ribosomal subunit protein eS4</fullName>
    </recommendedName>
</protein>
<dbReference type="CDD" id="cd00165">
    <property type="entry name" value="S4"/>
    <property type="match status" value="1"/>
</dbReference>
<dbReference type="Pfam" id="PF01479">
    <property type="entry name" value="S4"/>
    <property type="match status" value="1"/>
</dbReference>
<dbReference type="GO" id="GO:0003735">
    <property type="term" value="F:structural constituent of ribosome"/>
    <property type="evidence" value="ECO:0007669"/>
    <property type="project" value="InterPro"/>
</dbReference>
<proteinExistence type="inferred from homology"/>
<accession>A0A3S4UGR0</accession>
<evidence type="ECO:0000256" key="1">
    <source>
        <dbReference type="ARBA" id="ARBA00007500"/>
    </source>
</evidence>
<name>A0A3S4UGR0_METS7</name>
<evidence type="ECO:0000313" key="12">
    <source>
        <dbReference type="Proteomes" id="UP000288215"/>
    </source>
</evidence>
<reference evidence="11 12" key="1">
    <citation type="submission" date="2018-12" db="EMBL/GenBank/DDBJ databases">
        <title>The complete genome of the methanogenic archaea of the candidate phylum Verstraetearchaeota, obtained from the metagenome of underground thermal water.</title>
        <authorList>
            <person name="Kadnikov V.V."/>
            <person name="Mardanov A.V."/>
            <person name="Beletsky A.V."/>
            <person name="Karnachuk O.V."/>
            <person name="Ravin N.V."/>
        </authorList>
    </citation>
    <scope>NUCLEOTIDE SEQUENCE [LARGE SCALE GENOMIC DNA]</scope>
    <source>
        <strain evidence="11">Ch88</strain>
    </source>
</reference>
<dbReference type="PIRSF" id="PIRSF002116">
    <property type="entry name" value="Ribosomal_S4"/>
    <property type="match status" value="1"/>
</dbReference>
<feature type="domain" description="Small ribosomal subunit protein eS4 central region" evidence="8">
    <location>
        <begin position="94"/>
        <end position="171"/>
    </location>
</feature>
<dbReference type="Pfam" id="PF08071">
    <property type="entry name" value="RS4NT"/>
    <property type="match status" value="1"/>
</dbReference>
<gene>
    <name evidence="7" type="primary">rps4e</name>
    <name evidence="11" type="ORF">Metus_1500</name>
</gene>
<evidence type="ECO:0000259" key="10">
    <source>
        <dbReference type="Pfam" id="PF08071"/>
    </source>
</evidence>
<dbReference type="InterPro" id="IPR036986">
    <property type="entry name" value="S4_RNA-bd_sf"/>
</dbReference>
<dbReference type="GO" id="GO:0022627">
    <property type="term" value="C:cytosolic small ribosomal subunit"/>
    <property type="evidence" value="ECO:0007669"/>
    <property type="project" value="TreeGrafter"/>
</dbReference>
<dbReference type="GO" id="GO:0006412">
    <property type="term" value="P:translation"/>
    <property type="evidence" value="ECO:0007669"/>
    <property type="project" value="UniProtKB-UniRule"/>
</dbReference>
<dbReference type="InterPro" id="IPR014722">
    <property type="entry name" value="Rib_uL2_dom2"/>
</dbReference>
<dbReference type="Gene3D" id="2.40.50.740">
    <property type="match status" value="1"/>
</dbReference>
<evidence type="ECO:0000256" key="3">
    <source>
        <dbReference type="ARBA" id="ARBA00022884"/>
    </source>
</evidence>
<dbReference type="Gene3D" id="2.30.30.30">
    <property type="match status" value="1"/>
</dbReference>
<evidence type="ECO:0000313" key="11">
    <source>
        <dbReference type="EMBL" id="RWX73526.1"/>
    </source>
</evidence>
<evidence type="ECO:0000259" key="8">
    <source>
        <dbReference type="Pfam" id="PF00900"/>
    </source>
</evidence>
<dbReference type="NCBIfam" id="NF003312">
    <property type="entry name" value="PRK04313.1"/>
    <property type="match status" value="1"/>
</dbReference>